<evidence type="ECO:0000256" key="1">
    <source>
        <dbReference type="SAM" id="MobiDB-lite"/>
    </source>
</evidence>
<feature type="region of interest" description="Disordered" evidence="1">
    <location>
        <begin position="202"/>
        <end position="238"/>
    </location>
</feature>
<accession>A0ABU6VU10</accession>
<evidence type="ECO:0000313" key="3">
    <source>
        <dbReference type="Proteomes" id="UP001341840"/>
    </source>
</evidence>
<protein>
    <submittedName>
        <fullName evidence="2">Uncharacterized protein</fullName>
    </submittedName>
</protein>
<comment type="caution">
    <text evidence="2">The sequence shown here is derived from an EMBL/GenBank/DDBJ whole genome shotgun (WGS) entry which is preliminary data.</text>
</comment>
<gene>
    <name evidence="2" type="ORF">PIB30_093928</name>
</gene>
<feature type="compositionally biased region" description="Polar residues" evidence="1">
    <location>
        <begin position="206"/>
        <end position="215"/>
    </location>
</feature>
<dbReference type="EMBL" id="JASCZI010153072">
    <property type="protein sequence ID" value="MED6177034.1"/>
    <property type="molecule type" value="Genomic_DNA"/>
</dbReference>
<reference evidence="2 3" key="1">
    <citation type="journal article" date="2023" name="Plants (Basel)">
        <title>Bridging the Gap: Combining Genomics and Transcriptomics Approaches to Understand Stylosanthes scabra, an Orphan Legume from the Brazilian Caatinga.</title>
        <authorList>
            <person name="Ferreira-Neto J.R.C."/>
            <person name="da Silva M.D."/>
            <person name="Binneck E."/>
            <person name="de Melo N.F."/>
            <person name="da Silva R.H."/>
            <person name="de Melo A.L.T.M."/>
            <person name="Pandolfi V."/>
            <person name="Bustamante F.O."/>
            <person name="Brasileiro-Vidal A.C."/>
            <person name="Benko-Iseppon A.M."/>
        </authorList>
    </citation>
    <scope>NUCLEOTIDE SEQUENCE [LARGE SCALE GENOMIC DNA]</scope>
    <source>
        <tissue evidence="2">Leaves</tissue>
    </source>
</reference>
<name>A0ABU6VU10_9FABA</name>
<evidence type="ECO:0000313" key="2">
    <source>
        <dbReference type="EMBL" id="MED6177034.1"/>
    </source>
</evidence>
<dbReference type="Proteomes" id="UP001341840">
    <property type="component" value="Unassembled WGS sequence"/>
</dbReference>
<organism evidence="2 3">
    <name type="scientific">Stylosanthes scabra</name>
    <dbReference type="NCBI Taxonomy" id="79078"/>
    <lineage>
        <taxon>Eukaryota</taxon>
        <taxon>Viridiplantae</taxon>
        <taxon>Streptophyta</taxon>
        <taxon>Embryophyta</taxon>
        <taxon>Tracheophyta</taxon>
        <taxon>Spermatophyta</taxon>
        <taxon>Magnoliopsida</taxon>
        <taxon>eudicotyledons</taxon>
        <taxon>Gunneridae</taxon>
        <taxon>Pentapetalae</taxon>
        <taxon>rosids</taxon>
        <taxon>fabids</taxon>
        <taxon>Fabales</taxon>
        <taxon>Fabaceae</taxon>
        <taxon>Papilionoideae</taxon>
        <taxon>50 kb inversion clade</taxon>
        <taxon>dalbergioids sensu lato</taxon>
        <taxon>Dalbergieae</taxon>
        <taxon>Pterocarpus clade</taxon>
        <taxon>Stylosanthes</taxon>
    </lineage>
</organism>
<keyword evidence="3" id="KW-1185">Reference proteome</keyword>
<sequence length="238" mass="28083">MPQARGGNEEEQEQQHRQHFQQPPQQPYQDFQPNFESQYHQDLQGIEEHFASMQFLQQSFYENRQKSQAEYMEEVKAIKTKQEELWNNTIRFHSKIRKEQDMLAREIQEIRKGQISQTLVNTQRAEAEKNLQLAVERQARDISEIRKQLNNWTRNASVREAYTYWAHQQANLNLREILINHIRDLMQTNAERGRPMFYGALKTDVGASSSSQPDQQEPVPLRTAPSLPGYQLPRPPPN</sequence>
<proteinExistence type="predicted"/>
<feature type="region of interest" description="Disordered" evidence="1">
    <location>
        <begin position="1"/>
        <end position="32"/>
    </location>
</feature>
<feature type="compositionally biased region" description="Low complexity" evidence="1">
    <location>
        <begin position="20"/>
        <end position="32"/>
    </location>
</feature>